<gene>
    <name evidence="2" type="ORF">IV203_004866</name>
    <name evidence="3" type="ORF">IV203_029785</name>
</gene>
<evidence type="ECO:0000256" key="1">
    <source>
        <dbReference type="SAM" id="SignalP"/>
    </source>
</evidence>
<reference evidence="3" key="2">
    <citation type="submission" date="2021-04" db="EMBL/GenBank/DDBJ databases">
        <authorList>
            <person name="Podell S."/>
        </authorList>
    </citation>
    <scope>NUCLEOTIDE SEQUENCE</scope>
    <source>
        <strain evidence="3">Hildebrandi</strain>
    </source>
</reference>
<dbReference type="AlphaFoldDB" id="A0A9K3LRC0"/>
<comment type="caution">
    <text evidence="3">The sequence shown here is derived from an EMBL/GenBank/DDBJ whole genome shotgun (WGS) entry which is preliminary data.</text>
</comment>
<proteinExistence type="predicted"/>
<sequence length="290" mass="32216">MKNRGISLLAIILRLTVVSVNGWYLQRCAHRVGRHHGAFDSVKAVPSPDGETKTEEGVEEYRNAVTKILSNLMQKEKTEDDGTDNNPISKINFGAPKISSSTSLQTLAAALDFELSEKEWFVTGNVKPSYFSESFKFQDPDVKIDGIEEYCKGVYKLFNQDTSRAEIISTVVNEAASTPEKPVITCTWRLSGGVNIGLGLTIKPYIVYTDFVVDPKTSLIVMQEDRFDIPSWDILLSALFPFLIGKVTKEPAPPVPKRDLAMPKLQLEGQPLAPSSTDFKSMFKSFFPGQ</sequence>
<evidence type="ECO:0000313" key="4">
    <source>
        <dbReference type="Proteomes" id="UP000693970"/>
    </source>
</evidence>
<keyword evidence="4" id="KW-1185">Reference proteome</keyword>
<reference evidence="3" key="1">
    <citation type="journal article" date="2021" name="Sci. Rep.">
        <title>Diploid genomic architecture of Nitzschia inconspicua, an elite biomass production diatom.</title>
        <authorList>
            <person name="Oliver A."/>
            <person name="Podell S."/>
            <person name="Pinowska A."/>
            <person name="Traller J.C."/>
            <person name="Smith S.R."/>
            <person name="McClure R."/>
            <person name="Beliaev A."/>
            <person name="Bohutskyi P."/>
            <person name="Hill E.A."/>
            <person name="Rabines A."/>
            <person name="Zheng H."/>
            <person name="Allen L.Z."/>
            <person name="Kuo A."/>
            <person name="Grigoriev I.V."/>
            <person name="Allen A.E."/>
            <person name="Hazlebeck D."/>
            <person name="Allen E.E."/>
        </authorList>
    </citation>
    <scope>NUCLEOTIDE SEQUENCE</scope>
    <source>
        <strain evidence="3">Hildebrandi</strain>
    </source>
</reference>
<dbReference type="PANTHER" id="PTHR34123">
    <property type="entry name" value="OS04G0578200 PROTEIN"/>
    <property type="match status" value="1"/>
</dbReference>
<feature type="signal peptide" evidence="1">
    <location>
        <begin position="1"/>
        <end position="22"/>
    </location>
</feature>
<organism evidence="3 4">
    <name type="scientific">Nitzschia inconspicua</name>
    <dbReference type="NCBI Taxonomy" id="303405"/>
    <lineage>
        <taxon>Eukaryota</taxon>
        <taxon>Sar</taxon>
        <taxon>Stramenopiles</taxon>
        <taxon>Ochrophyta</taxon>
        <taxon>Bacillariophyta</taxon>
        <taxon>Bacillariophyceae</taxon>
        <taxon>Bacillariophycidae</taxon>
        <taxon>Bacillariales</taxon>
        <taxon>Bacillariaceae</taxon>
        <taxon>Nitzschia</taxon>
    </lineage>
</organism>
<feature type="chain" id="PRO_5039844470" evidence="1">
    <location>
        <begin position="23"/>
        <end position="290"/>
    </location>
</feature>
<evidence type="ECO:0000313" key="3">
    <source>
        <dbReference type="EMBL" id="KAG7367115.1"/>
    </source>
</evidence>
<accession>A0A9K3LRC0</accession>
<dbReference type="EMBL" id="JAGRRH010000007">
    <property type="protein sequence ID" value="KAG7367115.1"/>
    <property type="molecule type" value="Genomic_DNA"/>
</dbReference>
<keyword evidence="1" id="KW-0732">Signal</keyword>
<evidence type="ECO:0000313" key="2">
    <source>
        <dbReference type="EMBL" id="KAG7338611.1"/>
    </source>
</evidence>
<dbReference type="PANTHER" id="PTHR34123:SF1">
    <property type="entry name" value="OS04G0578200 PROTEIN"/>
    <property type="match status" value="1"/>
</dbReference>
<dbReference type="Proteomes" id="UP000693970">
    <property type="component" value="Unassembled WGS sequence"/>
</dbReference>
<protein>
    <submittedName>
        <fullName evidence="3">Uncharacterized protein</fullName>
    </submittedName>
</protein>
<dbReference type="OrthoDB" id="348976at2759"/>
<dbReference type="EMBL" id="JAGRRH010000053">
    <property type="protein sequence ID" value="KAG7338611.1"/>
    <property type="molecule type" value="Genomic_DNA"/>
</dbReference>
<name>A0A9K3LRC0_9STRA</name>